<organism evidence="7 8">
    <name type="scientific">Lentinula raphanica</name>
    <dbReference type="NCBI Taxonomy" id="153919"/>
    <lineage>
        <taxon>Eukaryota</taxon>
        <taxon>Fungi</taxon>
        <taxon>Dikarya</taxon>
        <taxon>Basidiomycota</taxon>
        <taxon>Agaricomycotina</taxon>
        <taxon>Agaricomycetes</taxon>
        <taxon>Agaricomycetidae</taxon>
        <taxon>Agaricales</taxon>
        <taxon>Marasmiineae</taxon>
        <taxon>Omphalotaceae</taxon>
        <taxon>Lentinula</taxon>
    </lineage>
</organism>
<evidence type="ECO:0000256" key="5">
    <source>
        <dbReference type="SAM" id="MobiDB-lite"/>
    </source>
</evidence>
<dbReference type="SUPFAM" id="SSF81606">
    <property type="entry name" value="PP2C-like"/>
    <property type="match status" value="1"/>
</dbReference>
<dbReference type="PROSITE" id="PS51746">
    <property type="entry name" value="PPM_2"/>
    <property type="match status" value="1"/>
</dbReference>
<keyword evidence="8" id="KW-1185">Reference proteome</keyword>
<reference evidence="7" key="1">
    <citation type="submission" date="2022-08" db="EMBL/GenBank/DDBJ databases">
        <authorList>
            <consortium name="DOE Joint Genome Institute"/>
            <person name="Min B."/>
            <person name="Riley R."/>
            <person name="Sierra-Patev S."/>
            <person name="Naranjo-Ortiz M."/>
            <person name="Looney B."/>
            <person name="Konkel Z."/>
            <person name="Slot J.C."/>
            <person name="Sakamoto Y."/>
            <person name="Steenwyk J.L."/>
            <person name="Rokas A."/>
            <person name="Carro J."/>
            <person name="Camarero S."/>
            <person name="Ferreira P."/>
            <person name="Molpeceres G."/>
            <person name="Ruiz-Duenas F.J."/>
            <person name="Serrano A."/>
            <person name="Henrissat B."/>
            <person name="Drula E."/>
            <person name="Hughes K.W."/>
            <person name="Mata J.L."/>
            <person name="Ishikawa N.K."/>
            <person name="Vargas-Isla R."/>
            <person name="Ushijima S."/>
            <person name="Smith C.A."/>
            <person name="Ahrendt S."/>
            <person name="Andreopoulos W."/>
            <person name="He G."/>
            <person name="Labutti K."/>
            <person name="Lipzen A."/>
            <person name="Ng V."/>
            <person name="Sandor L."/>
            <person name="Barry K."/>
            <person name="Martinez A.T."/>
            <person name="Xiao Y."/>
            <person name="Gibbons J.G."/>
            <person name="Terashima K."/>
            <person name="Hibbett D.S."/>
            <person name="Grigoriev I.V."/>
        </authorList>
    </citation>
    <scope>NUCLEOTIDE SEQUENCE</scope>
    <source>
        <strain evidence="7">TFB9207</strain>
    </source>
</reference>
<dbReference type="PANTHER" id="PTHR13832">
    <property type="entry name" value="PROTEIN PHOSPHATASE 2C"/>
    <property type="match status" value="1"/>
</dbReference>
<keyword evidence="3 4" id="KW-0904">Protein phosphatase</keyword>
<dbReference type="InterPro" id="IPR001932">
    <property type="entry name" value="PPM-type_phosphatase-like_dom"/>
</dbReference>
<dbReference type="Pfam" id="PF00481">
    <property type="entry name" value="PP2C"/>
    <property type="match status" value="1"/>
</dbReference>
<evidence type="ECO:0000256" key="4">
    <source>
        <dbReference type="RuleBase" id="RU003465"/>
    </source>
</evidence>
<dbReference type="SMART" id="SM00332">
    <property type="entry name" value="PP2Cc"/>
    <property type="match status" value="1"/>
</dbReference>
<feature type="compositionally biased region" description="Polar residues" evidence="5">
    <location>
        <begin position="116"/>
        <end position="125"/>
    </location>
</feature>
<evidence type="ECO:0000313" key="8">
    <source>
        <dbReference type="Proteomes" id="UP001163846"/>
    </source>
</evidence>
<dbReference type="InterPro" id="IPR036457">
    <property type="entry name" value="PPM-type-like_dom_sf"/>
</dbReference>
<accession>A0AA38UDB5</accession>
<comment type="caution">
    <text evidence="7">The sequence shown here is derived from an EMBL/GenBank/DDBJ whole genome shotgun (WGS) entry which is preliminary data.</text>
</comment>
<dbReference type="AlphaFoldDB" id="A0AA38UDB5"/>
<dbReference type="EMBL" id="MU806245">
    <property type="protein sequence ID" value="KAJ3837451.1"/>
    <property type="molecule type" value="Genomic_DNA"/>
</dbReference>
<keyword evidence="1" id="KW-0479">Metal-binding</keyword>
<gene>
    <name evidence="7" type="ORF">F5878DRAFT_216039</name>
</gene>
<dbReference type="InterPro" id="IPR000222">
    <property type="entry name" value="PP2C_BS"/>
</dbReference>
<dbReference type="InterPro" id="IPR015655">
    <property type="entry name" value="PP2C"/>
</dbReference>
<feature type="region of interest" description="Disordered" evidence="5">
    <location>
        <begin position="102"/>
        <end position="126"/>
    </location>
</feature>
<dbReference type="GO" id="GO:0046872">
    <property type="term" value="F:metal ion binding"/>
    <property type="evidence" value="ECO:0007669"/>
    <property type="project" value="UniProtKB-KW"/>
</dbReference>
<evidence type="ECO:0000259" key="6">
    <source>
        <dbReference type="PROSITE" id="PS51746"/>
    </source>
</evidence>
<dbReference type="PROSITE" id="PS01032">
    <property type="entry name" value="PPM_1"/>
    <property type="match status" value="1"/>
</dbReference>
<comment type="similarity">
    <text evidence="4">Belongs to the PP2C family.</text>
</comment>
<dbReference type="CDD" id="cd00143">
    <property type="entry name" value="PP2Cc"/>
    <property type="match status" value="1"/>
</dbReference>
<name>A0AA38UDB5_9AGAR</name>
<proteinExistence type="inferred from homology"/>
<protein>
    <submittedName>
        <fullName evidence="7">Phosphatase 2C-like domain-containing protein</fullName>
    </submittedName>
</protein>
<feature type="domain" description="PPM-type phosphatase" evidence="6">
    <location>
        <begin position="32"/>
        <end position="460"/>
    </location>
</feature>
<dbReference type="Proteomes" id="UP001163846">
    <property type="component" value="Unassembled WGS sequence"/>
</dbReference>
<dbReference type="PANTHER" id="PTHR13832:SF792">
    <property type="entry name" value="GM14286P"/>
    <property type="match status" value="1"/>
</dbReference>
<evidence type="ECO:0000256" key="2">
    <source>
        <dbReference type="ARBA" id="ARBA00022801"/>
    </source>
</evidence>
<evidence type="ECO:0000256" key="3">
    <source>
        <dbReference type="ARBA" id="ARBA00022912"/>
    </source>
</evidence>
<dbReference type="GO" id="GO:0004722">
    <property type="term" value="F:protein serine/threonine phosphatase activity"/>
    <property type="evidence" value="ECO:0007669"/>
    <property type="project" value="InterPro"/>
</dbReference>
<dbReference type="Gene3D" id="3.60.40.10">
    <property type="entry name" value="PPM-type phosphatase domain"/>
    <property type="match status" value="1"/>
</dbReference>
<sequence>MFDSHPSDDLNSNIEHLARSFMHKCSFSTPDTVNRSSNVWAQFRGTPNEDRFAISEEWRLSGHYWQFIAVFDGHGGSTTAQYLAKHFTSHLRRSMELSFSYTPESAPSPIPPSPSTLQMPSATTGDRNDLSPSPFILFTEKNISEFLRRQVRAFDEDLGQAVKDICPHPELLSDKEAFELYKNHREVIARARCGSTMAGILLDKTERRMWVCCVGDSSVVLSTKSANSEKRKAVLLNRHHTPHTPQEYHRVSMAHPSQERNNIWLDGQERIFGTLSMTRAFGDFMYKFPTSFTTMLFSKFPSTAMGSVDRVLSYNRTPPYVIPDPHVTFVDLTTFNEDEDPAVVIYTDGLEALADKLVMTTMAKSVSDDGSGASFFNLEVPPTAVDIIGGFLGQPANLAGLPPNLIDLFPNDNAAFDLIYNLICRAIPGKLRAHLAVKNDDSIDDEDFYIDDVTVIVWRPLASEQ</sequence>
<evidence type="ECO:0000256" key="1">
    <source>
        <dbReference type="ARBA" id="ARBA00022723"/>
    </source>
</evidence>
<evidence type="ECO:0000313" key="7">
    <source>
        <dbReference type="EMBL" id="KAJ3837451.1"/>
    </source>
</evidence>
<keyword evidence="2 4" id="KW-0378">Hydrolase</keyword>